<dbReference type="GO" id="GO:0005737">
    <property type="term" value="C:cytoplasm"/>
    <property type="evidence" value="ECO:0007669"/>
    <property type="project" value="TreeGrafter"/>
</dbReference>
<protein>
    <submittedName>
        <fullName evidence="2">NAD-dependent epimerase/dehydratase family protein</fullName>
    </submittedName>
</protein>
<dbReference type="InterPro" id="IPR036291">
    <property type="entry name" value="NAD(P)-bd_dom_sf"/>
</dbReference>
<evidence type="ECO:0000313" key="3">
    <source>
        <dbReference type="Proteomes" id="UP001302477"/>
    </source>
</evidence>
<dbReference type="PANTHER" id="PTHR48079:SF6">
    <property type="entry name" value="NAD(P)-BINDING DOMAIN-CONTAINING PROTEIN-RELATED"/>
    <property type="match status" value="1"/>
</dbReference>
<dbReference type="PANTHER" id="PTHR48079">
    <property type="entry name" value="PROTEIN YEEZ"/>
    <property type="match status" value="1"/>
</dbReference>
<dbReference type="EMBL" id="CP137555">
    <property type="protein sequence ID" value="WOX04131.1"/>
    <property type="molecule type" value="Genomic_DNA"/>
</dbReference>
<dbReference type="AlphaFoldDB" id="A0AAU0MU66"/>
<keyword evidence="3" id="KW-1185">Reference proteome</keyword>
<dbReference type="InterPro" id="IPR051783">
    <property type="entry name" value="NAD(P)-dependent_oxidoreduct"/>
</dbReference>
<evidence type="ECO:0000313" key="2">
    <source>
        <dbReference type="EMBL" id="WOX04131.1"/>
    </source>
</evidence>
<evidence type="ECO:0000259" key="1">
    <source>
        <dbReference type="Pfam" id="PF01370"/>
    </source>
</evidence>
<name>A0AAU0MU66_9GAMM</name>
<dbReference type="GO" id="GO:0004029">
    <property type="term" value="F:aldehyde dehydrogenase (NAD+) activity"/>
    <property type="evidence" value="ECO:0007669"/>
    <property type="project" value="TreeGrafter"/>
</dbReference>
<dbReference type="RefSeq" id="WP_318952609.1">
    <property type="nucleotide sequence ID" value="NZ_CP137555.1"/>
</dbReference>
<feature type="domain" description="NAD-dependent epimerase/dehydratase" evidence="1">
    <location>
        <begin position="4"/>
        <end position="235"/>
    </location>
</feature>
<dbReference type="Proteomes" id="UP001302477">
    <property type="component" value="Chromosome"/>
</dbReference>
<dbReference type="InterPro" id="IPR001509">
    <property type="entry name" value="Epimerase_deHydtase"/>
</dbReference>
<dbReference type="Gene3D" id="3.40.50.720">
    <property type="entry name" value="NAD(P)-binding Rossmann-like Domain"/>
    <property type="match status" value="1"/>
</dbReference>
<organism evidence="2 3">
    <name type="scientific">Microbulbifer pacificus</name>
    <dbReference type="NCBI Taxonomy" id="407164"/>
    <lineage>
        <taxon>Bacteria</taxon>
        <taxon>Pseudomonadati</taxon>
        <taxon>Pseudomonadota</taxon>
        <taxon>Gammaproteobacteria</taxon>
        <taxon>Cellvibrionales</taxon>
        <taxon>Microbulbiferaceae</taxon>
        <taxon>Microbulbifer</taxon>
    </lineage>
</organism>
<reference evidence="2 3" key="1">
    <citation type="submission" date="2023-10" db="EMBL/GenBank/DDBJ databases">
        <title>Description of Microbulbifer bruguierae sp. nov., isolated from the sediments of mangrove plant Bruguiera sexangula and comparative genomic analyses of the genus Microbulbifer.</title>
        <authorList>
            <person name="Long M."/>
        </authorList>
    </citation>
    <scope>NUCLEOTIDE SEQUENCE [LARGE SCALE GENOMIC DNA]</scope>
    <source>
        <strain evidence="2 3">SPO729</strain>
    </source>
</reference>
<dbReference type="KEGG" id="mpaf:R5R33_10285"/>
<sequence length="354" mass="37803">MRAFVTGGTGFLGANLIEQLKADGWEVIAMHRPGSNVARLRELGATPVAASLDDIDSLRAALPKDLDAVFHLAGNTSMWRGGDAQQWQDNVVGSANLARAAREHFAAQLAGGGAPGRMIVTSSISAYGYQQGVLSEESPQCANDPKYHYHYSKMHAENAVREEIAKGLDAVFLNPCGIVGKYDVSSWAQTFFMLAENTLPGVPPGGGSFCYAGAVARAHIRAFERGRCGQNYILGGTDASFLEFFGIIARLVGVPAPTRTTPAFAIRAIAALSGLVSRFTGREPAVTPQKAAMLTRRTAADSSLAQRELGYGTELSLEEMLRESRDWLVSEGLLRLPDASAEAAVRSEAERKAS</sequence>
<proteinExistence type="predicted"/>
<dbReference type="Pfam" id="PF01370">
    <property type="entry name" value="Epimerase"/>
    <property type="match status" value="1"/>
</dbReference>
<gene>
    <name evidence="2" type="ORF">R5R33_10285</name>
</gene>
<accession>A0AAU0MU66</accession>
<dbReference type="SUPFAM" id="SSF51735">
    <property type="entry name" value="NAD(P)-binding Rossmann-fold domains"/>
    <property type="match status" value="1"/>
</dbReference>